<dbReference type="GO" id="GO:0005840">
    <property type="term" value="C:ribosome"/>
    <property type="evidence" value="ECO:0007669"/>
    <property type="project" value="UniProtKB-KW"/>
</dbReference>
<keyword evidence="1" id="KW-0689">Ribosomal protein</keyword>
<dbReference type="InterPro" id="IPR023591">
    <property type="entry name" value="Ribosomal_uS2_flav_dom_sf"/>
</dbReference>
<dbReference type="Gene3D" id="3.40.50.10490">
    <property type="entry name" value="Glucose-6-phosphate isomerase like protein, domain 1"/>
    <property type="match status" value="1"/>
</dbReference>
<evidence type="ECO:0000313" key="1">
    <source>
        <dbReference type="EMBL" id="AWQ64094.1"/>
    </source>
</evidence>
<accession>A0A2U9GI29</accession>
<dbReference type="SUPFAM" id="SSF52313">
    <property type="entry name" value="Ribosomal protein S2"/>
    <property type="match status" value="1"/>
</dbReference>
<dbReference type="GeneID" id="36957378"/>
<dbReference type="EMBL" id="MG271846">
    <property type="protein sequence ID" value="AWQ64094.1"/>
    <property type="molecule type" value="Genomic_DNA"/>
</dbReference>
<proteinExistence type="predicted"/>
<name>A0A2U9GI29_9STRA</name>
<organism evidence="1">
    <name type="scientific">Eunotia naegelii</name>
    <dbReference type="NCBI Taxonomy" id="1458866"/>
    <lineage>
        <taxon>Eukaryota</taxon>
        <taxon>Sar</taxon>
        <taxon>Stramenopiles</taxon>
        <taxon>Ochrophyta</taxon>
        <taxon>Bacillariophyta</taxon>
        <taxon>Bacillariophyceae</taxon>
        <taxon>Eunotiophycidae</taxon>
        <taxon>Eunotiales</taxon>
        <taxon>Eunotiaceae</taxon>
        <taxon>Eunotia</taxon>
    </lineage>
</organism>
<keyword evidence="1" id="KW-0687">Ribonucleoprotein</keyword>
<reference evidence="1" key="1">
    <citation type="journal article" date="2018" name="Genome Biol. Evol.">
        <title>Recurrent loss, horizontal transfer, and the obscure origins of mitochondrial introns in diatoms (Bacillariophyta).</title>
        <authorList>
            <person name="Guillory W.X."/>
            <person name="Onyshchenko A."/>
            <person name="Ruck E.C."/>
            <person name="Parks M."/>
            <person name="Nakov T."/>
            <person name="Wickett N.J."/>
            <person name="Alverson A.J."/>
        </authorList>
    </citation>
    <scope>NUCLEOTIDE SEQUENCE</scope>
    <source>
        <strain evidence="1">UTEX FD354</strain>
    </source>
</reference>
<gene>
    <name evidence="1" type="primary">rps2</name>
</gene>
<protein>
    <submittedName>
        <fullName evidence="1">Ribosomal protein S2</fullName>
    </submittedName>
</protein>
<geneLocation type="mitochondrion" evidence="1"/>
<keyword evidence="1" id="KW-0496">Mitochondrion</keyword>
<dbReference type="AlphaFoldDB" id="A0A2U9GI29"/>
<dbReference type="RefSeq" id="YP_009495447.1">
    <property type="nucleotide sequence ID" value="NC_037987.1"/>
</dbReference>
<sequence>MKTTNKNQNKKTNRLLTSELINFKTYKTQTKNHLNKNSLLPTTNFYFIKQTSLNLKKILQIIFQYHLNRKKILVIGEKQLVQKQFFYIHKKTNHIFLSKTAWVNGLLSNNKTIKKFLKKKNPILRLIKNPRLIVSYNYWNLIDSESYTRRITSVTLTNNYLEPKYRYDKSPAYYISGNLTEIRKKKIQFFISTLIEKIIKLPKLTRQYYKISSLYKKKRKNKKMSKKNYYNKTNKRIKTPQKNFSRHSFIKNDAKTKI</sequence>